<dbReference type="EMBL" id="MAQB02000001">
    <property type="protein sequence ID" value="OFJ47683.1"/>
    <property type="molecule type" value="Genomic_DNA"/>
</dbReference>
<comment type="caution">
    <text evidence="1">The sequence shown here is derived from an EMBL/GenBank/DDBJ whole genome shotgun (WGS) entry which is preliminary data.</text>
</comment>
<dbReference type="AlphaFoldDB" id="A0A1E8PMZ1"/>
<gene>
    <name evidence="1" type="ORF">BA896_000315</name>
</gene>
<reference evidence="1 2" key="1">
    <citation type="submission" date="2016-10" db="EMBL/GenBank/DDBJ databases">
        <title>Updated version of Genome Assembly of Janthinobacterium lividum ERGS5:01.</title>
        <authorList>
            <person name="Kumar R."/>
            <person name="Acharya V."/>
            <person name="Singh D."/>
        </authorList>
    </citation>
    <scope>NUCLEOTIDE SEQUENCE [LARGE SCALE GENOMIC DNA]</scope>
    <source>
        <strain evidence="1 2">ERGS5:01</strain>
    </source>
</reference>
<sequence length="74" mass="8040">MTHPLKKVSVIDLQTALAETLQKLTGTKCEVNIEDIDFKWTSAAGLTTPAGISMTVQFAQDYGKTGKIDPDLPF</sequence>
<proteinExistence type="predicted"/>
<evidence type="ECO:0000313" key="2">
    <source>
        <dbReference type="Proteomes" id="UP000092634"/>
    </source>
</evidence>
<accession>A0A1E8PMZ1</accession>
<evidence type="ECO:0000313" key="1">
    <source>
        <dbReference type="EMBL" id="OFJ47683.1"/>
    </source>
</evidence>
<dbReference type="Proteomes" id="UP000092634">
    <property type="component" value="Unassembled WGS sequence"/>
</dbReference>
<organism evidence="1 2">
    <name type="scientific">Janthinobacterium lividum</name>
    <dbReference type="NCBI Taxonomy" id="29581"/>
    <lineage>
        <taxon>Bacteria</taxon>
        <taxon>Pseudomonadati</taxon>
        <taxon>Pseudomonadota</taxon>
        <taxon>Betaproteobacteria</taxon>
        <taxon>Burkholderiales</taxon>
        <taxon>Oxalobacteraceae</taxon>
        <taxon>Janthinobacterium</taxon>
    </lineage>
</organism>
<name>A0A1E8PMZ1_9BURK</name>
<protein>
    <submittedName>
        <fullName evidence="1">Uncharacterized protein</fullName>
    </submittedName>
</protein>